<name>A0A1G8YN47_9RHOB</name>
<dbReference type="STRING" id="990712.SAMN05216257_101390"/>
<dbReference type="EMBL" id="FNFV01000001">
    <property type="protein sequence ID" value="SDK04173.1"/>
    <property type="molecule type" value="Genomic_DNA"/>
</dbReference>
<organism evidence="4 5">
    <name type="scientific">Meinhardsimonia xiamenensis</name>
    <dbReference type="NCBI Taxonomy" id="990712"/>
    <lineage>
        <taxon>Bacteria</taxon>
        <taxon>Pseudomonadati</taxon>
        <taxon>Pseudomonadota</taxon>
        <taxon>Alphaproteobacteria</taxon>
        <taxon>Rhodobacterales</taxon>
        <taxon>Paracoccaceae</taxon>
        <taxon>Meinhardsimonia</taxon>
    </lineage>
</organism>
<evidence type="ECO:0000313" key="4">
    <source>
        <dbReference type="EMBL" id="SDK04173.1"/>
    </source>
</evidence>
<keyword evidence="4" id="KW-0418">Kinase</keyword>
<feature type="region of interest" description="Disordered" evidence="2">
    <location>
        <begin position="148"/>
        <end position="167"/>
    </location>
</feature>
<dbReference type="AlphaFoldDB" id="A0A1G8YN47"/>
<dbReference type="CDD" id="cd16936">
    <property type="entry name" value="HATPase_RsbW-like"/>
    <property type="match status" value="1"/>
</dbReference>
<protein>
    <submittedName>
        <fullName evidence="4">Anti-sigma regulatory factor (Ser/Thr protein kinase)</fullName>
    </submittedName>
</protein>
<dbReference type="Gene3D" id="3.30.565.10">
    <property type="entry name" value="Histidine kinase-like ATPase, C-terminal domain"/>
    <property type="match status" value="1"/>
</dbReference>
<evidence type="ECO:0000256" key="1">
    <source>
        <dbReference type="ARBA" id="ARBA00022527"/>
    </source>
</evidence>
<dbReference type="Proteomes" id="UP000199328">
    <property type="component" value="Unassembled WGS sequence"/>
</dbReference>
<dbReference type="PANTHER" id="PTHR35526:SF3">
    <property type="entry name" value="ANTI-SIGMA-F FACTOR RSBW"/>
    <property type="match status" value="1"/>
</dbReference>
<dbReference type="Pfam" id="PF13581">
    <property type="entry name" value="HATPase_c_2"/>
    <property type="match status" value="1"/>
</dbReference>
<keyword evidence="4" id="KW-0808">Transferase</keyword>
<dbReference type="RefSeq" id="WP_170068381.1">
    <property type="nucleotide sequence ID" value="NZ_PVND01000002.1"/>
</dbReference>
<dbReference type="GO" id="GO:0004674">
    <property type="term" value="F:protein serine/threonine kinase activity"/>
    <property type="evidence" value="ECO:0007669"/>
    <property type="project" value="UniProtKB-KW"/>
</dbReference>
<dbReference type="PANTHER" id="PTHR35526">
    <property type="entry name" value="ANTI-SIGMA-F FACTOR RSBW-RELATED"/>
    <property type="match status" value="1"/>
</dbReference>
<dbReference type="InterPro" id="IPR036890">
    <property type="entry name" value="HATPase_C_sf"/>
</dbReference>
<sequence length="167" mass="17779">MAPASQGSVRELVTKAACHCLEARVPAGTRNDLQIVLAELLNNIVEHGIAGHQGGILDLAITVEPGGIRCELRDDGAPLPGHRLPEGRMPRSDVPLGSLPEGGFGVGLVRALARELVYLRAGRENRTSFLLPMRGSCAPCRDEMRPRRCRPVAKRSGAGPSRHRGGG</sequence>
<gene>
    <name evidence="4" type="ORF">SAMN05216257_101390</name>
</gene>
<keyword evidence="5" id="KW-1185">Reference proteome</keyword>
<dbReference type="InterPro" id="IPR050267">
    <property type="entry name" value="Anti-sigma-factor_SerPK"/>
</dbReference>
<dbReference type="SUPFAM" id="SSF55874">
    <property type="entry name" value="ATPase domain of HSP90 chaperone/DNA topoisomerase II/histidine kinase"/>
    <property type="match status" value="1"/>
</dbReference>
<evidence type="ECO:0000256" key="2">
    <source>
        <dbReference type="SAM" id="MobiDB-lite"/>
    </source>
</evidence>
<reference evidence="5" key="1">
    <citation type="submission" date="2016-10" db="EMBL/GenBank/DDBJ databases">
        <authorList>
            <person name="Varghese N."/>
            <person name="Submissions S."/>
        </authorList>
    </citation>
    <scope>NUCLEOTIDE SEQUENCE [LARGE SCALE GENOMIC DNA]</scope>
    <source>
        <strain evidence="5">CGMCC 1.10789</strain>
    </source>
</reference>
<feature type="domain" description="Histidine kinase/HSP90-like ATPase" evidence="3">
    <location>
        <begin position="3"/>
        <end position="125"/>
    </location>
</feature>
<accession>A0A1G8YN47</accession>
<dbReference type="InterPro" id="IPR003594">
    <property type="entry name" value="HATPase_dom"/>
</dbReference>
<keyword evidence="1" id="KW-0723">Serine/threonine-protein kinase</keyword>
<proteinExistence type="predicted"/>
<evidence type="ECO:0000259" key="3">
    <source>
        <dbReference type="Pfam" id="PF13581"/>
    </source>
</evidence>
<evidence type="ECO:0000313" key="5">
    <source>
        <dbReference type="Proteomes" id="UP000199328"/>
    </source>
</evidence>